<sequence length="89" mass="9928">MPDPANDVPISAIYARAKVMDFKPKLKEFYGATTGKHLQKIDKALPGKHTTKLYNALNRTAAAILVQLRTNISRLNTYLSKINVADTDR</sequence>
<dbReference type="EMBL" id="QZAJ01001189">
    <property type="protein sequence ID" value="THW03068.1"/>
    <property type="molecule type" value="Genomic_DNA"/>
</dbReference>
<reference evidence="1 2" key="1">
    <citation type="submission" date="2018-10" db="EMBL/GenBank/DDBJ databases">
        <title>Fifty Aureobasidium pullulans genomes reveal a recombining polyextremotolerant generalist.</title>
        <authorList>
            <person name="Gostincar C."/>
            <person name="Turk M."/>
            <person name="Zajc J."/>
            <person name="Gunde-Cimerman N."/>
        </authorList>
    </citation>
    <scope>NUCLEOTIDE SEQUENCE [LARGE SCALE GENOMIC DNA]</scope>
    <source>
        <strain evidence="1 2">EXF-11318</strain>
    </source>
</reference>
<dbReference type="AlphaFoldDB" id="A0A4S8UXW6"/>
<evidence type="ECO:0000313" key="1">
    <source>
        <dbReference type="EMBL" id="THW03068.1"/>
    </source>
</evidence>
<protein>
    <submittedName>
        <fullName evidence="1">Uncharacterized protein</fullName>
    </submittedName>
</protein>
<proteinExistence type="predicted"/>
<accession>A0A4S8UXW6</accession>
<evidence type="ECO:0000313" key="2">
    <source>
        <dbReference type="Proteomes" id="UP000308014"/>
    </source>
</evidence>
<dbReference type="Proteomes" id="UP000308014">
    <property type="component" value="Unassembled WGS sequence"/>
</dbReference>
<feature type="non-terminal residue" evidence="1">
    <location>
        <position position="89"/>
    </location>
</feature>
<name>A0A4S8UXW6_AURPU</name>
<gene>
    <name evidence="1" type="ORF">D6D24_10740</name>
</gene>
<organism evidence="1 2">
    <name type="scientific">Aureobasidium pullulans</name>
    <name type="common">Black yeast</name>
    <name type="synonym">Pullularia pullulans</name>
    <dbReference type="NCBI Taxonomy" id="5580"/>
    <lineage>
        <taxon>Eukaryota</taxon>
        <taxon>Fungi</taxon>
        <taxon>Dikarya</taxon>
        <taxon>Ascomycota</taxon>
        <taxon>Pezizomycotina</taxon>
        <taxon>Dothideomycetes</taxon>
        <taxon>Dothideomycetidae</taxon>
        <taxon>Dothideales</taxon>
        <taxon>Saccotheciaceae</taxon>
        <taxon>Aureobasidium</taxon>
    </lineage>
</organism>
<comment type="caution">
    <text evidence="1">The sequence shown here is derived from an EMBL/GenBank/DDBJ whole genome shotgun (WGS) entry which is preliminary data.</text>
</comment>